<organism evidence="3 4">
    <name type="scientific">Rhizobium mesosinicum</name>
    <dbReference type="NCBI Taxonomy" id="335017"/>
    <lineage>
        <taxon>Bacteria</taxon>
        <taxon>Pseudomonadati</taxon>
        <taxon>Pseudomonadota</taxon>
        <taxon>Alphaproteobacteria</taxon>
        <taxon>Hyphomicrobiales</taxon>
        <taxon>Rhizobiaceae</taxon>
        <taxon>Rhizobium/Agrobacterium group</taxon>
        <taxon>Rhizobium</taxon>
    </lineage>
</organism>
<dbReference type="InterPro" id="IPR000073">
    <property type="entry name" value="AB_hydrolase_1"/>
</dbReference>
<evidence type="ECO:0000259" key="2">
    <source>
        <dbReference type="Pfam" id="PF00561"/>
    </source>
</evidence>
<dbReference type="Gene3D" id="3.40.50.1820">
    <property type="entry name" value="alpha/beta hydrolase"/>
    <property type="match status" value="1"/>
</dbReference>
<dbReference type="PRINTS" id="PR00412">
    <property type="entry name" value="EPOXHYDRLASE"/>
</dbReference>
<dbReference type="InterPro" id="IPR051340">
    <property type="entry name" value="Haloalkane_dehalogenase"/>
</dbReference>
<dbReference type="EMBL" id="JAEUAK010000001">
    <property type="protein sequence ID" value="MBW9051067.1"/>
    <property type="molecule type" value="Genomic_DNA"/>
</dbReference>
<sequence>MLTKSPSTYPVTHHRTKTIKDIDIFYREAGSPSAPAVVLLHGFPTSSHMFRNLIPFLADEYHVIAPDLPGFGLSGMPPREDFEYSFANFADIVDELLETLEVDRYVLYVMDYGAPTGFRLALKHPDRVAGIVTQNGNAYEDGLQGFWDPIRALWKENSPQNRDALRPFMSLEITKFQYLDGVADQSRIDPSNWIVDQHFLDRPGNEEIQLDLFYDYRNNVALYPKFQEYFREYKPPMLVAWGAKDSIFPAAGANAFLRDNPDAELHLLDSGHFAFEDKADVIVPLMRDFLGRVY</sequence>
<dbReference type="GO" id="GO:0016787">
    <property type="term" value="F:hydrolase activity"/>
    <property type="evidence" value="ECO:0007669"/>
    <property type="project" value="UniProtKB-KW"/>
</dbReference>
<proteinExistence type="predicted"/>
<dbReference type="Proteomes" id="UP000717752">
    <property type="component" value="Unassembled WGS sequence"/>
</dbReference>
<feature type="domain" description="AB hydrolase-1" evidence="2">
    <location>
        <begin position="35"/>
        <end position="279"/>
    </location>
</feature>
<evidence type="ECO:0000313" key="4">
    <source>
        <dbReference type="Proteomes" id="UP000717752"/>
    </source>
</evidence>
<evidence type="ECO:0000256" key="1">
    <source>
        <dbReference type="ARBA" id="ARBA00022801"/>
    </source>
</evidence>
<gene>
    <name evidence="3" type="ORF">JNB85_01420</name>
</gene>
<dbReference type="PRINTS" id="PR00111">
    <property type="entry name" value="ABHYDROLASE"/>
</dbReference>
<keyword evidence="1 3" id="KW-0378">Hydrolase</keyword>
<dbReference type="Pfam" id="PF00561">
    <property type="entry name" value="Abhydrolase_1"/>
    <property type="match status" value="1"/>
</dbReference>
<dbReference type="InterPro" id="IPR029058">
    <property type="entry name" value="AB_hydrolase_fold"/>
</dbReference>
<dbReference type="SUPFAM" id="SSF53474">
    <property type="entry name" value="alpha/beta-Hydrolases"/>
    <property type="match status" value="1"/>
</dbReference>
<protein>
    <submittedName>
        <fullName evidence="3">Alpha/beta hydrolase</fullName>
    </submittedName>
</protein>
<reference evidence="3 4" key="1">
    <citation type="journal article" date="2021" name="MBio">
        <title>Poor Competitiveness of Bradyrhizobium in Pigeon Pea Root Colonization in Indian Soils.</title>
        <authorList>
            <person name="Chalasani D."/>
            <person name="Basu A."/>
            <person name="Pullabhotla S.V.S.R.N."/>
            <person name="Jorrin B."/>
            <person name="Neal A.L."/>
            <person name="Poole P.S."/>
            <person name="Podile A.R."/>
            <person name="Tkacz A."/>
        </authorList>
    </citation>
    <scope>NUCLEOTIDE SEQUENCE [LARGE SCALE GENOMIC DNA]</scope>
    <source>
        <strain evidence="3 4">HU56</strain>
    </source>
</reference>
<keyword evidence="4" id="KW-1185">Reference proteome</keyword>
<comment type="caution">
    <text evidence="3">The sequence shown here is derived from an EMBL/GenBank/DDBJ whole genome shotgun (WGS) entry which is preliminary data.</text>
</comment>
<dbReference type="PANTHER" id="PTHR42977">
    <property type="entry name" value="HYDROLASE-RELATED"/>
    <property type="match status" value="1"/>
</dbReference>
<accession>A0ABS7GM36</accession>
<dbReference type="PANTHER" id="PTHR42977:SF3">
    <property type="entry name" value="AB HYDROLASE-1 DOMAIN-CONTAINING PROTEIN"/>
    <property type="match status" value="1"/>
</dbReference>
<dbReference type="RefSeq" id="WP_220332606.1">
    <property type="nucleotide sequence ID" value="NZ_JAEUAK010000001.1"/>
</dbReference>
<evidence type="ECO:0000313" key="3">
    <source>
        <dbReference type="EMBL" id="MBW9051067.1"/>
    </source>
</evidence>
<name>A0ABS7GM36_9HYPH</name>
<dbReference type="InterPro" id="IPR000639">
    <property type="entry name" value="Epox_hydrolase-like"/>
</dbReference>